<keyword evidence="1" id="KW-0812">Transmembrane</keyword>
<dbReference type="PROSITE" id="PS51257">
    <property type="entry name" value="PROKAR_LIPOPROTEIN"/>
    <property type="match status" value="1"/>
</dbReference>
<accession>A0A7S6R6Y1</accession>
<dbReference type="Proteomes" id="UP000593891">
    <property type="component" value="Segment"/>
</dbReference>
<reference evidence="2" key="1">
    <citation type="submission" date="2020-09" db="EMBL/GenBank/DDBJ databases">
        <title>Genome analysis of Salmonella enterica serovar Typhimurium bacteriophage L, indicator for StySA (StyLT2III) restriction-modification system action.</title>
        <authorList>
            <person name="Zaworski J."/>
            <person name="McClung C."/>
            <person name="Ruse C."/>
            <person name="Weigele P.R."/>
            <person name="Hendrix R.W."/>
            <person name="Ko C.-C."/>
            <person name="Edgar R."/>
            <person name="Hatfull G.F."/>
            <person name="Casjens S.R."/>
            <person name="Raleigh E.A."/>
        </authorList>
    </citation>
    <scope>NUCLEOTIDE SEQUENCE [LARGE SCALE GENOMIC DNA]</scope>
</reference>
<sequence length="49" mass="5618">MAKRMNDDHKIVGLSWLILLGIACWGGLVRYLIDVKQNKATWSWINAFA</sequence>
<name>A0A7S6R6Y1_BPST6</name>
<feature type="transmembrane region" description="Helical" evidence="1">
    <location>
        <begin position="12"/>
        <end position="33"/>
    </location>
</feature>
<evidence type="ECO:0000313" key="2">
    <source>
        <dbReference type="EMBL" id="QOV05999.1"/>
    </source>
</evidence>
<proteinExistence type="predicted"/>
<keyword evidence="1" id="KW-1133">Transmembrane helix</keyword>
<organism evidence="2">
    <name type="scientific">Salmonella phage L cI-40 13-am43</name>
    <dbReference type="NCBI Taxonomy" id="2777319"/>
    <lineage>
        <taxon>Viruses</taxon>
        <taxon>Duplodnaviria</taxon>
        <taxon>Heunggongvirae</taxon>
        <taxon>Uroviricota</taxon>
        <taxon>Caudoviricetes</taxon>
        <taxon>Lederbergvirus</taxon>
        <taxon>Salmonella phage ST64T</taxon>
    </lineage>
</organism>
<protein>
    <submittedName>
        <fullName evidence="2">Putative holin protein</fullName>
    </submittedName>
</protein>
<evidence type="ECO:0000256" key="1">
    <source>
        <dbReference type="SAM" id="Phobius"/>
    </source>
</evidence>
<dbReference type="EMBL" id="MW013502">
    <property type="protein sequence ID" value="QOV05999.1"/>
    <property type="molecule type" value="Genomic_DNA"/>
</dbReference>
<keyword evidence="1" id="KW-0472">Membrane</keyword>